<organism evidence="3 4">
    <name type="scientific">Halosimplex pelagicum</name>
    <dbReference type="NCBI Taxonomy" id="869886"/>
    <lineage>
        <taxon>Archaea</taxon>
        <taxon>Methanobacteriati</taxon>
        <taxon>Methanobacteriota</taxon>
        <taxon>Stenosarchaea group</taxon>
        <taxon>Halobacteria</taxon>
        <taxon>Halobacteriales</taxon>
        <taxon>Haloarculaceae</taxon>
        <taxon>Halosimplex</taxon>
    </lineage>
</organism>
<keyword evidence="1" id="KW-0472">Membrane</keyword>
<feature type="transmembrane region" description="Helical" evidence="1">
    <location>
        <begin position="287"/>
        <end position="306"/>
    </location>
</feature>
<feature type="domain" description="Glycosyltransferase 2-like" evidence="2">
    <location>
        <begin position="13"/>
        <end position="171"/>
    </location>
</feature>
<dbReference type="CDD" id="cd00761">
    <property type="entry name" value="Glyco_tranf_GTA_type"/>
    <property type="match status" value="1"/>
</dbReference>
<gene>
    <name evidence="3" type="ORF">HZS54_20450</name>
</gene>
<dbReference type="SUPFAM" id="SSF53448">
    <property type="entry name" value="Nucleotide-diphospho-sugar transferases"/>
    <property type="match status" value="1"/>
</dbReference>
<dbReference type="GO" id="GO:0016740">
    <property type="term" value="F:transferase activity"/>
    <property type="evidence" value="ECO:0007669"/>
    <property type="project" value="UniProtKB-KW"/>
</dbReference>
<dbReference type="Proteomes" id="UP000509346">
    <property type="component" value="Chromosome"/>
</dbReference>
<dbReference type="OrthoDB" id="324632at2157"/>
<evidence type="ECO:0000259" key="2">
    <source>
        <dbReference type="Pfam" id="PF00535"/>
    </source>
</evidence>
<dbReference type="PANTHER" id="PTHR43685:SF2">
    <property type="entry name" value="GLYCOSYLTRANSFERASE 2-LIKE DOMAIN-CONTAINING PROTEIN"/>
    <property type="match status" value="1"/>
</dbReference>
<keyword evidence="1" id="KW-1133">Transmembrane helix</keyword>
<dbReference type="AlphaFoldDB" id="A0A7D5TW94"/>
<dbReference type="Gene3D" id="3.90.550.10">
    <property type="entry name" value="Spore Coat Polysaccharide Biosynthesis Protein SpsA, Chain A"/>
    <property type="match status" value="1"/>
</dbReference>
<keyword evidence="3" id="KW-0808">Transferase</keyword>
<dbReference type="Pfam" id="PF00535">
    <property type="entry name" value="Glycos_transf_2"/>
    <property type="match status" value="1"/>
</dbReference>
<dbReference type="InterPro" id="IPR050834">
    <property type="entry name" value="Glycosyltransf_2"/>
</dbReference>
<dbReference type="InterPro" id="IPR029044">
    <property type="entry name" value="Nucleotide-diphossugar_trans"/>
</dbReference>
<dbReference type="EMBL" id="CP058909">
    <property type="protein sequence ID" value="QLH83854.1"/>
    <property type="molecule type" value="Genomic_DNA"/>
</dbReference>
<dbReference type="RefSeq" id="WP_179918900.1">
    <property type="nucleotide sequence ID" value="NZ_CP058909.1"/>
</dbReference>
<dbReference type="InterPro" id="IPR053553">
    <property type="entry name" value="GDP_glucuronosyltransferase"/>
</dbReference>
<dbReference type="GeneID" id="56085013"/>
<name>A0A7D5TW94_9EURY</name>
<evidence type="ECO:0000256" key="1">
    <source>
        <dbReference type="SAM" id="Phobius"/>
    </source>
</evidence>
<evidence type="ECO:0000313" key="3">
    <source>
        <dbReference type="EMBL" id="QLH83854.1"/>
    </source>
</evidence>
<proteinExistence type="predicted"/>
<keyword evidence="4" id="KW-1185">Reference proteome</keyword>
<reference evidence="3 4" key="1">
    <citation type="submission" date="2020-07" db="EMBL/GenBank/DDBJ databases">
        <title>Halosimplex litoreum sp. nov. and Halosimplex rubrum sp. nov., isolated from different salt environments.</title>
        <authorList>
            <person name="Cui H."/>
        </authorList>
    </citation>
    <scope>NUCLEOTIDE SEQUENCE [LARGE SCALE GENOMIC DNA]</scope>
    <source>
        <strain evidence="3 4">R2</strain>
    </source>
</reference>
<sequence>MRVSVVLCEHTMDRYDAVTEAARSVLDQTYDDVELVFVSDGNSEVYERFEADFGDRENVVVRCNDENRGLLVSRNNGAKAASGDVVAFIDDDAVAHPEWIERLVAAYDEHDAIAAGGRMAPIWVDGAVDFLPAEFYFLIGATYRGFGDGRDTPAEVRNTNGSNISFRRDVFLDLGGFDDEIGGRKGDKNLQGGETEVCARLQAEYDEGVRYVPDAEVGHKVFAYRTEPKWLLDRAFWQGYSKRGMQQFVPGSAEEEGDFLGKILGEYVPGRLAGLLRDPDATAAKQLVWLLVLTGVVGLGYLYGIAKWR</sequence>
<dbReference type="KEGG" id="hpel:HZS54_20450"/>
<evidence type="ECO:0000313" key="4">
    <source>
        <dbReference type="Proteomes" id="UP000509346"/>
    </source>
</evidence>
<dbReference type="PANTHER" id="PTHR43685">
    <property type="entry name" value="GLYCOSYLTRANSFERASE"/>
    <property type="match status" value="1"/>
</dbReference>
<dbReference type="InterPro" id="IPR001173">
    <property type="entry name" value="Glyco_trans_2-like"/>
</dbReference>
<keyword evidence="1" id="KW-0812">Transmembrane</keyword>
<protein>
    <submittedName>
        <fullName evidence="3">Glycosyltransferase family 2 protein</fullName>
    </submittedName>
</protein>
<accession>A0A7D5TW94</accession>
<dbReference type="NCBIfam" id="NF041394">
    <property type="entry name" value="GtaseAglG_Halo"/>
    <property type="match status" value="1"/>
</dbReference>